<dbReference type="PROSITE" id="PS50287">
    <property type="entry name" value="SRCR_2"/>
    <property type="match status" value="1"/>
</dbReference>
<evidence type="ECO:0000256" key="4">
    <source>
        <dbReference type="SAM" id="SignalP"/>
    </source>
</evidence>
<dbReference type="EMBL" id="KB743612">
    <property type="protein sequence ID" value="EOA97751.1"/>
    <property type="molecule type" value="Genomic_DNA"/>
</dbReference>
<accession>R0JL25</accession>
<feature type="disulfide bond" evidence="3">
    <location>
        <begin position="99"/>
        <end position="160"/>
    </location>
</feature>
<proteinExistence type="predicted"/>
<feature type="chain" id="PRO_5004353564" evidence="4">
    <location>
        <begin position="28"/>
        <end position="186"/>
    </location>
</feature>
<evidence type="ECO:0000256" key="2">
    <source>
        <dbReference type="ARBA" id="ARBA00023157"/>
    </source>
</evidence>
<protein>
    <submittedName>
        <fullName evidence="6">Lysyl oxidase-like protein 2</fullName>
    </submittedName>
</protein>
<dbReference type="InterPro" id="IPR050912">
    <property type="entry name" value="LOX-like_protein"/>
</dbReference>
<feature type="disulfide bond" evidence="3">
    <location>
        <begin position="130"/>
        <end position="140"/>
    </location>
</feature>
<feature type="disulfide bond" evidence="3">
    <location>
        <begin position="86"/>
        <end position="150"/>
    </location>
</feature>
<dbReference type="PRINTS" id="PR00258">
    <property type="entry name" value="SPERACTRCPTR"/>
</dbReference>
<sequence>MERFLGFNHNHCFFMLFFISLSPLGLAQYEYWPYLPGYPEPPPQVYQPPQRPANVPKIQLRLAGQKRKHNEGRVEVFYSGEWGTVCDDDFSIHAAHVICRELGYVEAVSWLPSSKYGKGEGKIWMDNVHCNGKETTLAACTSNGWGVTDCKHTEDVGVVCSEKRIPGFKFDNSLLNQIEVNVLQNP</sequence>
<dbReference type="FunFam" id="3.10.250.10:FF:000001">
    <property type="entry name" value="Lysyl oxidase 4 isoform X1"/>
    <property type="match status" value="1"/>
</dbReference>
<dbReference type="Proteomes" id="UP000296049">
    <property type="component" value="Unassembled WGS sequence"/>
</dbReference>
<dbReference type="GO" id="GO:0030199">
    <property type="term" value="P:collagen fibril organization"/>
    <property type="evidence" value="ECO:0007669"/>
    <property type="project" value="TreeGrafter"/>
</dbReference>
<reference evidence="7" key="1">
    <citation type="journal article" date="2013" name="Nat. Genet.">
        <title>The duck genome and transcriptome provide insight into an avian influenza virus reservoir species.</title>
        <authorList>
            <person name="Huang Y."/>
            <person name="Li Y."/>
            <person name="Burt D.W."/>
            <person name="Chen H."/>
            <person name="Zhang Y."/>
            <person name="Qian W."/>
            <person name="Kim H."/>
            <person name="Gan S."/>
            <person name="Zhao Y."/>
            <person name="Li J."/>
            <person name="Yi K."/>
            <person name="Feng H."/>
            <person name="Zhu P."/>
            <person name="Li B."/>
            <person name="Liu Q."/>
            <person name="Fairley S."/>
            <person name="Magor K.E."/>
            <person name="Du Z."/>
            <person name="Hu X."/>
            <person name="Goodman L."/>
            <person name="Tafer H."/>
            <person name="Vignal A."/>
            <person name="Lee T."/>
            <person name="Kim K.W."/>
            <person name="Sheng Z."/>
            <person name="An Y."/>
            <person name="Searle S."/>
            <person name="Herrero J."/>
            <person name="Groenen M.A."/>
            <person name="Crooijmans R.P."/>
            <person name="Faraut T."/>
            <person name="Cai Q."/>
            <person name="Webster R.G."/>
            <person name="Aldridge J.R."/>
            <person name="Warren W.C."/>
            <person name="Bartschat S."/>
            <person name="Kehr S."/>
            <person name="Marz M."/>
            <person name="Stadler P.F."/>
            <person name="Smith J."/>
            <person name="Kraus R.H."/>
            <person name="Zhao Y."/>
            <person name="Ren L."/>
            <person name="Fei J."/>
            <person name="Morisson M."/>
            <person name="Kaiser P."/>
            <person name="Griffin D.K."/>
            <person name="Rao M."/>
            <person name="Pitel F."/>
            <person name="Wang J."/>
            <person name="Li N."/>
        </authorList>
    </citation>
    <scope>NUCLEOTIDE SEQUENCE [LARGE SCALE GENOMIC DNA]</scope>
</reference>
<evidence type="ECO:0000313" key="7">
    <source>
        <dbReference type="Proteomes" id="UP000296049"/>
    </source>
</evidence>
<dbReference type="GO" id="GO:0016020">
    <property type="term" value="C:membrane"/>
    <property type="evidence" value="ECO:0007669"/>
    <property type="project" value="InterPro"/>
</dbReference>
<dbReference type="SUPFAM" id="SSF56487">
    <property type="entry name" value="SRCR-like"/>
    <property type="match status" value="1"/>
</dbReference>
<feature type="domain" description="SRCR" evidence="5">
    <location>
        <begin position="60"/>
        <end position="161"/>
    </location>
</feature>
<evidence type="ECO:0000313" key="6">
    <source>
        <dbReference type="EMBL" id="EOA97751.1"/>
    </source>
</evidence>
<dbReference type="Gene3D" id="3.10.250.10">
    <property type="entry name" value="SRCR-like domain"/>
    <property type="match status" value="1"/>
</dbReference>
<keyword evidence="1 4" id="KW-0732">Signal</keyword>
<dbReference type="SMART" id="SM00202">
    <property type="entry name" value="SR"/>
    <property type="match status" value="1"/>
</dbReference>
<evidence type="ECO:0000256" key="1">
    <source>
        <dbReference type="ARBA" id="ARBA00022729"/>
    </source>
</evidence>
<dbReference type="PANTHER" id="PTHR45817">
    <property type="entry name" value="LYSYL OXIDASE-LIKE-RELATED"/>
    <property type="match status" value="1"/>
</dbReference>
<evidence type="ECO:0000259" key="5">
    <source>
        <dbReference type="PROSITE" id="PS50287"/>
    </source>
</evidence>
<gene>
    <name evidence="6" type="ORF">Anapl_09223</name>
</gene>
<dbReference type="InterPro" id="IPR001190">
    <property type="entry name" value="SRCR"/>
</dbReference>
<keyword evidence="7" id="KW-1185">Reference proteome</keyword>
<dbReference type="Pfam" id="PF00530">
    <property type="entry name" value="SRCR"/>
    <property type="match status" value="1"/>
</dbReference>
<name>R0JL25_ANAPL</name>
<dbReference type="GO" id="GO:0005615">
    <property type="term" value="C:extracellular space"/>
    <property type="evidence" value="ECO:0007669"/>
    <property type="project" value="TreeGrafter"/>
</dbReference>
<feature type="signal peptide" evidence="4">
    <location>
        <begin position="1"/>
        <end position="27"/>
    </location>
</feature>
<dbReference type="GO" id="GO:0004720">
    <property type="term" value="F:protein-lysine 6-oxidase activity"/>
    <property type="evidence" value="ECO:0007669"/>
    <property type="project" value="TreeGrafter"/>
</dbReference>
<organism evidence="6 7">
    <name type="scientific">Anas platyrhynchos</name>
    <name type="common">Mallard</name>
    <name type="synonym">Anas boschas</name>
    <dbReference type="NCBI Taxonomy" id="8839"/>
    <lineage>
        <taxon>Eukaryota</taxon>
        <taxon>Metazoa</taxon>
        <taxon>Chordata</taxon>
        <taxon>Craniata</taxon>
        <taxon>Vertebrata</taxon>
        <taxon>Euteleostomi</taxon>
        <taxon>Archelosauria</taxon>
        <taxon>Archosauria</taxon>
        <taxon>Dinosauria</taxon>
        <taxon>Saurischia</taxon>
        <taxon>Theropoda</taxon>
        <taxon>Coelurosauria</taxon>
        <taxon>Aves</taxon>
        <taxon>Neognathae</taxon>
        <taxon>Galloanserae</taxon>
        <taxon>Anseriformes</taxon>
        <taxon>Anatidae</taxon>
        <taxon>Anatinae</taxon>
        <taxon>Anas</taxon>
    </lineage>
</organism>
<dbReference type="AlphaFoldDB" id="R0JL25"/>
<dbReference type="InterPro" id="IPR036772">
    <property type="entry name" value="SRCR-like_dom_sf"/>
</dbReference>
<keyword evidence="2 3" id="KW-1015">Disulfide bond</keyword>
<evidence type="ECO:0000256" key="3">
    <source>
        <dbReference type="PROSITE-ProRule" id="PRU00196"/>
    </source>
</evidence>
<dbReference type="PANTHER" id="PTHR45817:SF1">
    <property type="entry name" value="LYSYL OXIDASE HOMOLOG 2"/>
    <property type="match status" value="1"/>
</dbReference>